<reference evidence="3" key="2">
    <citation type="submission" date="2021-01" db="UniProtKB">
        <authorList>
            <consortium name="EnsemblPlants"/>
        </authorList>
    </citation>
    <scope>IDENTIFICATION</scope>
</reference>
<dbReference type="InterPro" id="IPR052588">
    <property type="entry name" value="Kelch_domain_protein"/>
</dbReference>
<protein>
    <recommendedName>
        <fullName evidence="2">DUF4110 domain-containing protein</fullName>
    </recommendedName>
</protein>
<dbReference type="RefSeq" id="XP_030940188.1">
    <property type="nucleotide sequence ID" value="XM_031084328.1"/>
</dbReference>
<proteinExistence type="predicted"/>
<dbReference type="Gene3D" id="2.120.10.80">
    <property type="entry name" value="Kelch-type beta propeller"/>
    <property type="match status" value="1"/>
</dbReference>
<organism evidence="3 4">
    <name type="scientific">Quercus lobata</name>
    <name type="common">Valley oak</name>
    <dbReference type="NCBI Taxonomy" id="97700"/>
    <lineage>
        <taxon>Eukaryota</taxon>
        <taxon>Viridiplantae</taxon>
        <taxon>Streptophyta</taxon>
        <taxon>Embryophyta</taxon>
        <taxon>Tracheophyta</taxon>
        <taxon>Spermatophyta</taxon>
        <taxon>Magnoliopsida</taxon>
        <taxon>eudicotyledons</taxon>
        <taxon>Gunneridae</taxon>
        <taxon>Pentapetalae</taxon>
        <taxon>rosids</taxon>
        <taxon>fabids</taxon>
        <taxon>Fagales</taxon>
        <taxon>Fagaceae</taxon>
        <taxon>Quercus</taxon>
    </lineage>
</organism>
<feature type="region of interest" description="Disordered" evidence="1">
    <location>
        <begin position="501"/>
        <end position="558"/>
    </location>
</feature>
<dbReference type="OMA" id="PSPRVGC"/>
<sequence>MGKKTKKPGKGKEKTVKKTAKAEEKRARRESKKLSPEDDIDAILLSIQKEEAKKKEVHVEENVPAPSPRSNCSLNINPLKETELILYGGEFYNGNKTFVYGDLYRYDVEKQEWKLITSPNSPPPRSAHQAVAWKNNLYIFGGEFTSPNQERFHHYKDFWTLDLKTNQWEQINLKGCPSPRSGHRMVLYKHKIIVFGGFYDTLREVRYYNDLYVFDLDQYKWQEVKPSPGSMWPSARSGFQFFVNQDEIFLYGGYSKEVSSDKSSSEKGIVHSDMWSLDPRTWEWNKVKKSGMPPGPRAGFTMCIHKRRALLFGGVVDMEVQGDVIMSLFLNELYGFQIDSRRWYPLELRKEKSTKDKLKKSCGQKDMDVDFDGKINPIEQEECAANDDENSECQAGDMETNLDEISQHMAKAVTVDNGGLAAKSGGKPHESGAKLEMQNSDLAEVVKPCGRINSCMVVGRDTLYIYGGMMEVKDQEITLDDLYSLNLSKLDEWKCIIPASESEWVEAKDEDDDEDEDEDEDDSEDDDGEGNSDETTDDDDDDDVEAKNDGSLQMGDAVALIKGQGKTLRRKEKRARIEQIRASLGLSDSQRTPVPGESLRDFYKRTNMYWQMAAHEHTQHTGKELRKDGFDLAESRYKELKPILDELAILEAEQKAEEAEGAETSSRKRGKKKN</sequence>
<dbReference type="SUPFAM" id="SSF117281">
    <property type="entry name" value="Kelch motif"/>
    <property type="match status" value="1"/>
</dbReference>
<evidence type="ECO:0000313" key="4">
    <source>
        <dbReference type="Proteomes" id="UP000594261"/>
    </source>
</evidence>
<keyword evidence="4" id="KW-1185">Reference proteome</keyword>
<feature type="domain" description="DUF4110" evidence="2">
    <location>
        <begin position="585"/>
        <end position="670"/>
    </location>
</feature>
<dbReference type="Pfam" id="PF13422">
    <property type="entry name" value="DUF4110"/>
    <property type="match status" value="1"/>
</dbReference>
<dbReference type="PANTHER" id="PTHR46063:SF1">
    <property type="entry name" value="KELCH DOMAIN-CONTAINING PROTEIN 4"/>
    <property type="match status" value="1"/>
</dbReference>
<gene>
    <name evidence="3" type="primary">LOC115965139</name>
</gene>
<dbReference type="InParanoid" id="A0A7N2MN99"/>
<dbReference type="KEGG" id="qlo:115965139"/>
<feature type="region of interest" description="Disordered" evidence="1">
    <location>
        <begin position="655"/>
        <end position="674"/>
    </location>
</feature>
<dbReference type="EMBL" id="LRBV02000010">
    <property type="status" value="NOT_ANNOTATED_CDS"/>
    <property type="molecule type" value="Genomic_DNA"/>
</dbReference>
<dbReference type="OrthoDB" id="4447at2759"/>
<dbReference type="EnsemblPlants" id="QL10p005311:mrna">
    <property type="protein sequence ID" value="QL10p005311:mrna"/>
    <property type="gene ID" value="QL10p005311"/>
</dbReference>
<dbReference type="InterPro" id="IPR015915">
    <property type="entry name" value="Kelch-typ_b-propeller"/>
</dbReference>
<dbReference type="GeneID" id="115965139"/>
<reference evidence="3 4" key="1">
    <citation type="journal article" date="2016" name="G3 (Bethesda)">
        <title>First Draft Assembly and Annotation of the Genome of a California Endemic Oak Quercus lobata Nee (Fagaceae).</title>
        <authorList>
            <person name="Sork V.L."/>
            <person name="Fitz-Gibbon S.T."/>
            <person name="Puiu D."/>
            <person name="Crepeau M."/>
            <person name="Gugger P.F."/>
            <person name="Sherman R."/>
            <person name="Stevens K."/>
            <person name="Langley C.H."/>
            <person name="Pellegrini M."/>
            <person name="Salzberg S.L."/>
        </authorList>
    </citation>
    <scope>NUCLEOTIDE SEQUENCE [LARGE SCALE GENOMIC DNA]</scope>
    <source>
        <strain evidence="3 4">cv. SW786</strain>
    </source>
</reference>
<dbReference type="Proteomes" id="UP000594261">
    <property type="component" value="Chromosome 10"/>
</dbReference>
<accession>A0A7N2MN99</accession>
<evidence type="ECO:0000313" key="3">
    <source>
        <dbReference type="EnsemblPlants" id="QL10p005311:mrna"/>
    </source>
</evidence>
<dbReference type="Gramene" id="QL10p005311:mrna">
    <property type="protein sequence ID" value="QL10p005311:mrna"/>
    <property type="gene ID" value="QL10p005311"/>
</dbReference>
<dbReference type="AlphaFoldDB" id="A0A7N2MN99"/>
<evidence type="ECO:0000259" key="2">
    <source>
        <dbReference type="Pfam" id="PF13422"/>
    </source>
</evidence>
<dbReference type="FunCoup" id="A0A7N2MN99">
    <property type="interactions" value="2847"/>
</dbReference>
<feature type="compositionally biased region" description="Acidic residues" evidence="1">
    <location>
        <begin position="508"/>
        <end position="544"/>
    </location>
</feature>
<dbReference type="PANTHER" id="PTHR46063">
    <property type="entry name" value="KELCH DOMAIN-CONTAINING PROTEIN"/>
    <property type="match status" value="1"/>
</dbReference>
<feature type="compositionally biased region" description="Basic and acidic residues" evidence="1">
    <location>
        <begin position="10"/>
        <end position="36"/>
    </location>
</feature>
<name>A0A7N2MN99_QUELO</name>
<evidence type="ECO:0000256" key="1">
    <source>
        <dbReference type="SAM" id="MobiDB-lite"/>
    </source>
</evidence>
<dbReference type="InterPro" id="IPR025183">
    <property type="entry name" value="DUF4110"/>
</dbReference>
<dbReference type="Pfam" id="PF24681">
    <property type="entry name" value="Kelch_KLHDC2_KLHL20_DRC7"/>
    <property type="match status" value="1"/>
</dbReference>
<feature type="region of interest" description="Disordered" evidence="1">
    <location>
        <begin position="1"/>
        <end position="36"/>
    </location>
</feature>